<protein>
    <recommendedName>
        <fullName evidence="11">Four-carbon acid sugar kinase family protein</fullName>
    </recommendedName>
</protein>
<keyword evidence="6" id="KW-0119">Carbohydrate metabolism</keyword>
<feature type="domain" description="Four-carbon acid sugar kinase N-terminal" evidence="7">
    <location>
        <begin position="3"/>
        <end position="230"/>
    </location>
</feature>
<dbReference type="Gene3D" id="3.40.50.10840">
    <property type="entry name" value="Putative sugar-binding, N-terminal domain"/>
    <property type="match status" value="1"/>
</dbReference>
<evidence type="ECO:0000313" key="10">
    <source>
        <dbReference type="Proteomes" id="UP000325243"/>
    </source>
</evidence>
<evidence type="ECO:0000256" key="6">
    <source>
        <dbReference type="ARBA" id="ARBA00023277"/>
    </source>
</evidence>
<keyword evidence="10" id="KW-1185">Reference proteome</keyword>
<reference evidence="9 10" key="1">
    <citation type="submission" date="2019-08" db="EMBL/GenBank/DDBJ databases">
        <authorList>
            <person name="Hu J."/>
        </authorList>
    </citation>
    <scope>NUCLEOTIDE SEQUENCE [LARGE SCALE GENOMIC DNA]</scope>
    <source>
        <strain evidence="9 10">NEAU-184</strain>
    </source>
</reference>
<name>A0A5S4V4K8_9MICO</name>
<keyword evidence="5" id="KW-0067">ATP-binding</keyword>
<evidence type="ECO:0000256" key="1">
    <source>
        <dbReference type="ARBA" id="ARBA00005715"/>
    </source>
</evidence>
<dbReference type="SUPFAM" id="SSF142764">
    <property type="entry name" value="YgbK-like"/>
    <property type="match status" value="1"/>
</dbReference>
<evidence type="ECO:0000313" key="9">
    <source>
        <dbReference type="EMBL" id="TYL54067.1"/>
    </source>
</evidence>
<gene>
    <name evidence="9" type="ORF">FYC51_10790</name>
</gene>
<evidence type="ECO:0000259" key="7">
    <source>
        <dbReference type="Pfam" id="PF07005"/>
    </source>
</evidence>
<feature type="domain" description="Four-carbon acid sugar kinase nucleotide binding" evidence="8">
    <location>
        <begin position="251"/>
        <end position="406"/>
    </location>
</feature>
<dbReference type="Gene3D" id="3.40.980.20">
    <property type="entry name" value="Four-carbon acid sugar kinase, nucleotide binding domain"/>
    <property type="match status" value="1"/>
</dbReference>
<dbReference type="InterPro" id="IPR037051">
    <property type="entry name" value="4-carb_acid_sugar_kinase_N_sf"/>
</dbReference>
<evidence type="ECO:0000259" key="8">
    <source>
        <dbReference type="Pfam" id="PF17042"/>
    </source>
</evidence>
<dbReference type="InterPro" id="IPR010737">
    <property type="entry name" value="4-carb_acid_sugar_kinase_N"/>
</dbReference>
<dbReference type="RefSeq" id="WP_148733531.1">
    <property type="nucleotide sequence ID" value="NZ_VSSB01000001.1"/>
</dbReference>
<evidence type="ECO:0000256" key="3">
    <source>
        <dbReference type="ARBA" id="ARBA00022741"/>
    </source>
</evidence>
<dbReference type="InterPro" id="IPR042213">
    <property type="entry name" value="NBD_C_sf"/>
</dbReference>
<comment type="similarity">
    <text evidence="1">Belongs to the four-carbon acid sugar kinase family.</text>
</comment>
<dbReference type="Pfam" id="PF07005">
    <property type="entry name" value="SBD_N"/>
    <property type="match status" value="1"/>
</dbReference>
<keyword evidence="4" id="KW-0418">Kinase</keyword>
<proteinExistence type="inferred from homology"/>
<evidence type="ECO:0000256" key="2">
    <source>
        <dbReference type="ARBA" id="ARBA00022679"/>
    </source>
</evidence>
<dbReference type="Pfam" id="PF17042">
    <property type="entry name" value="NBD_C"/>
    <property type="match status" value="1"/>
</dbReference>
<evidence type="ECO:0008006" key="11">
    <source>
        <dbReference type="Google" id="ProtNLM"/>
    </source>
</evidence>
<keyword evidence="2" id="KW-0808">Transferase</keyword>
<sequence length="437" mass="45280">MKLIVLDDDPTGTQSATGVEVLLDWDAEVLTQSLRRADSVYLLTNTRAMHEPDAIALLQRIRSERDAAADALGEPVHVVLRGDSTLRGHVFPETAVFTGPDDVILFVPAFPDGGRTTVDGTHYVRVGDRAIPAHESEYADDPVFPFRSAVLTEYVAEKTGREGVRVPLGDVRSGGPDLLAALVGAAPGTVVVPDAETDDDIRAIASAVRAAWASGVVVVVRSASPLAAELAGVASTGLLPSPLRRDPAPTLLVCGSHTIGATRQLEPVERDFGAASVVDTGRALADPAAEGERVANAAAVAAAVHGLAVVASARQRDRAHNTLDHGERVMTALTSATARLRDSVDVVVSKGGITSAEIARVGLGASTATVLGQVLPGVSAWRVVTPEGEEKLYIVVPGNVGDPSTLVDVLAAVGVRAPRVGEAPEPSTAPELSASER</sequence>
<dbReference type="EMBL" id="VSSB01000001">
    <property type="protein sequence ID" value="TYL54067.1"/>
    <property type="molecule type" value="Genomic_DNA"/>
</dbReference>
<dbReference type="Proteomes" id="UP000325243">
    <property type="component" value="Unassembled WGS sequence"/>
</dbReference>
<dbReference type="InterPro" id="IPR031475">
    <property type="entry name" value="NBD_C"/>
</dbReference>
<accession>A0A5S4V4K8</accession>
<keyword evidence="3" id="KW-0547">Nucleotide-binding</keyword>
<dbReference type="GO" id="GO:0016301">
    <property type="term" value="F:kinase activity"/>
    <property type="evidence" value="ECO:0007669"/>
    <property type="project" value="UniProtKB-KW"/>
</dbReference>
<evidence type="ECO:0000256" key="5">
    <source>
        <dbReference type="ARBA" id="ARBA00022840"/>
    </source>
</evidence>
<organism evidence="9 10">
    <name type="scientific">Agromyces mariniharenae</name>
    <dbReference type="NCBI Taxonomy" id="2604423"/>
    <lineage>
        <taxon>Bacteria</taxon>
        <taxon>Bacillati</taxon>
        <taxon>Actinomycetota</taxon>
        <taxon>Actinomycetes</taxon>
        <taxon>Micrococcales</taxon>
        <taxon>Microbacteriaceae</taxon>
        <taxon>Agromyces</taxon>
    </lineage>
</organism>
<dbReference type="GO" id="GO:0005524">
    <property type="term" value="F:ATP binding"/>
    <property type="evidence" value="ECO:0007669"/>
    <property type="project" value="UniProtKB-KW"/>
</dbReference>
<dbReference type="AlphaFoldDB" id="A0A5S4V4K8"/>
<evidence type="ECO:0000256" key="4">
    <source>
        <dbReference type="ARBA" id="ARBA00022777"/>
    </source>
</evidence>
<comment type="caution">
    <text evidence="9">The sequence shown here is derived from an EMBL/GenBank/DDBJ whole genome shotgun (WGS) entry which is preliminary data.</text>
</comment>